<comment type="caution">
    <text evidence="1">The sequence shown here is derived from an EMBL/GenBank/DDBJ whole genome shotgun (WGS) entry which is preliminary data.</text>
</comment>
<dbReference type="Proteomes" id="UP001165289">
    <property type="component" value="Unassembled WGS sequence"/>
</dbReference>
<gene>
    <name evidence="1" type="ORF">LOD99_12816</name>
</gene>
<dbReference type="AlphaFoldDB" id="A0AAV7JD39"/>
<proteinExistence type="predicted"/>
<dbReference type="EMBL" id="JAKMXF010000354">
    <property type="protein sequence ID" value="KAI6646695.1"/>
    <property type="molecule type" value="Genomic_DNA"/>
</dbReference>
<keyword evidence="2" id="KW-1185">Reference proteome</keyword>
<protein>
    <submittedName>
        <fullName evidence="1">Uncharacterized protein</fullName>
    </submittedName>
</protein>
<name>A0AAV7JD39_9METZ</name>
<sequence>MAEYAKRLRTRINTGAKKPLVSLASRRLIPKVSKINKKKQVRKGATQTNIPNTMNEIEIAPIITEPIAAFDVSIPVDKSADKPKKKITRKKSKSVVHKLLKEAGIEDPEAVCVCLKAGISAGCINFEIPNPLDQIILQSQCLVCNTEIIVKVRDILNQGATGGSYWGGYDDDVICPNKECLYRHVVSQMCTFQPELCDGKFYNHCEFCPGFGKCIGDFRENHCLDCGGHYFAGSMDQFNCSNCFSAPEDEGNEAGMYGAYMPIFSYIYRQPEALKFDALRDDPVLSELSRSPAYKYIFNDESSSSEID</sequence>
<organism evidence="1 2">
    <name type="scientific">Oopsacas minuta</name>
    <dbReference type="NCBI Taxonomy" id="111878"/>
    <lineage>
        <taxon>Eukaryota</taxon>
        <taxon>Metazoa</taxon>
        <taxon>Porifera</taxon>
        <taxon>Hexactinellida</taxon>
        <taxon>Hexasterophora</taxon>
        <taxon>Lyssacinosida</taxon>
        <taxon>Leucopsacidae</taxon>
        <taxon>Oopsacas</taxon>
    </lineage>
</organism>
<accession>A0AAV7JD39</accession>
<evidence type="ECO:0000313" key="1">
    <source>
        <dbReference type="EMBL" id="KAI6646695.1"/>
    </source>
</evidence>
<reference evidence="1 2" key="1">
    <citation type="journal article" date="2023" name="BMC Biol.">
        <title>The compact genome of the sponge Oopsacas minuta (Hexactinellida) is lacking key metazoan core genes.</title>
        <authorList>
            <person name="Santini S."/>
            <person name="Schenkelaars Q."/>
            <person name="Jourda C."/>
            <person name="Duchesne M."/>
            <person name="Belahbib H."/>
            <person name="Rocher C."/>
            <person name="Selva M."/>
            <person name="Riesgo A."/>
            <person name="Vervoort M."/>
            <person name="Leys S.P."/>
            <person name="Kodjabachian L."/>
            <person name="Le Bivic A."/>
            <person name="Borchiellini C."/>
            <person name="Claverie J.M."/>
            <person name="Renard E."/>
        </authorList>
    </citation>
    <scope>NUCLEOTIDE SEQUENCE [LARGE SCALE GENOMIC DNA]</scope>
    <source>
        <strain evidence="1">SPO-2</strain>
    </source>
</reference>
<evidence type="ECO:0000313" key="2">
    <source>
        <dbReference type="Proteomes" id="UP001165289"/>
    </source>
</evidence>